<dbReference type="GeneID" id="16511711"/>
<evidence type="ECO:0000313" key="1">
    <source>
        <dbReference type="EMBL" id="AGN89407.1"/>
    </source>
</evidence>
<evidence type="ECO:0000313" key="2">
    <source>
        <dbReference type="Proteomes" id="UP000014422"/>
    </source>
</evidence>
<proteinExistence type="predicted"/>
<dbReference type="RefSeq" id="YP_008320438.1">
    <property type="nucleotide sequence ID" value="NC_021867.1"/>
</dbReference>
<dbReference type="EMBL" id="KC959568">
    <property type="protein sequence ID" value="AGN89407.1"/>
    <property type="molecule type" value="Genomic_DNA"/>
</dbReference>
<sequence length="106" mass="12750">MKKFEYIQPSFLFCEIPIKDKSQNDNRIWVYHLKSLSLIEFVCVNDVIDFQFKGIQERFDFENIDGVTEDWFGVFIYNNCELTEHNQNKVLKAAWEYLKEYFCLAG</sequence>
<reference evidence="1 2" key="1">
    <citation type="journal article" date="2014" name="FEMS Microbiol. Lett.">
        <title>Genomic structure of bacteriophage 6H and its distribution as prophage in Flavobacterium psychrophilum strains.</title>
        <authorList>
            <person name="Castillo D."/>
            <person name="Espejo R."/>
            <person name="Middelboe M."/>
        </authorList>
    </citation>
    <scope>NUCLEOTIDE SEQUENCE [LARGE SCALE GENOMIC DNA]</scope>
</reference>
<keyword evidence="2" id="KW-1185">Reference proteome</keyword>
<dbReference type="KEGG" id="vg:16511711"/>
<dbReference type="OrthoDB" id="15604at10239"/>
<organism evidence="1 2">
    <name type="scientific">Flavobacterium phage 6H</name>
    <dbReference type="NCBI Taxonomy" id="1325731"/>
    <lineage>
        <taxon>Viruses</taxon>
        <taxon>Duplodnaviria</taxon>
        <taxon>Heunggongvirae</taxon>
        <taxon>Uroviricota</taxon>
        <taxon>Caudoviricetes</taxon>
        <taxon>Duneviridae</taxon>
        <taxon>Unahavirus</taxon>
        <taxon>Unahavirus uv6H</taxon>
    </lineage>
</organism>
<name>R9W043_9CAUD</name>
<protein>
    <submittedName>
        <fullName evidence="1">Uncharacterized protein</fullName>
    </submittedName>
</protein>
<accession>R9W043</accession>
<dbReference type="Proteomes" id="UP000014422">
    <property type="component" value="Segment"/>
</dbReference>